<accession>A0A7H0LPA8</accession>
<dbReference type="AlphaFoldDB" id="A0A7H0LPA8"/>
<dbReference type="Proteomes" id="UP000516148">
    <property type="component" value="Chromosome"/>
</dbReference>
<keyword evidence="2" id="KW-1185">Reference proteome</keyword>
<name>A0A7H0LPA8_9SPHN</name>
<reference evidence="1 2" key="1">
    <citation type="submission" date="2020-09" db="EMBL/GenBank/DDBJ databases">
        <title>Sphingomonas sp., a new species isolated from pork steak.</title>
        <authorList>
            <person name="Heidler von Heilborn D."/>
        </authorList>
    </citation>
    <scope>NUCLEOTIDE SEQUENCE [LARGE SCALE GENOMIC DNA]</scope>
    <source>
        <strain evidence="2">S8-3T</strain>
    </source>
</reference>
<dbReference type="EMBL" id="CP061038">
    <property type="protein sequence ID" value="QNQ11511.1"/>
    <property type="molecule type" value="Genomic_DNA"/>
</dbReference>
<dbReference type="RefSeq" id="WP_187763791.1">
    <property type="nucleotide sequence ID" value="NZ_CP061038.1"/>
</dbReference>
<gene>
    <name evidence="1" type="ORF">H3Z74_10465</name>
</gene>
<evidence type="ECO:0000313" key="2">
    <source>
        <dbReference type="Proteomes" id="UP000516148"/>
    </source>
</evidence>
<dbReference type="KEGG" id="spap:H3Z74_10465"/>
<evidence type="ECO:0000313" key="1">
    <source>
        <dbReference type="EMBL" id="QNQ11511.1"/>
    </source>
</evidence>
<proteinExistence type="predicted"/>
<protein>
    <submittedName>
        <fullName evidence="1">Uncharacterized protein</fullName>
    </submittedName>
</protein>
<organism evidence="1 2">
    <name type="scientific">Sphingomonas alpina</name>
    <dbReference type="NCBI Taxonomy" id="653931"/>
    <lineage>
        <taxon>Bacteria</taxon>
        <taxon>Pseudomonadati</taxon>
        <taxon>Pseudomonadota</taxon>
        <taxon>Alphaproteobacteria</taxon>
        <taxon>Sphingomonadales</taxon>
        <taxon>Sphingomonadaceae</taxon>
        <taxon>Sphingomonas</taxon>
    </lineage>
</organism>
<sequence>MTTARAIPYIAAALINYAQSVEEQGVIRGDVDTISELATAAVDFDVSELIASAALNILVETGLATIASDDFAGKFYRINGAGLSGLVSMAAEQGRLLSRQMQRDGLFNESDALESGDYTEFYLLKSIPVLQKYSDFGAVWLNKALQNLKTEPDDSEIILPSDADLRQTQARTISLDMHDASVVGAISTLDDLSKEIDRNNEVGDKLGDDKIVIQAELKAASILLAAGRLRVKPFIRLLSSTLRWLIEKAAGTVVAEAAKHLWKLISGLVF</sequence>